<name>A0AB33KUM8_9FLAO</name>
<sequence>MILLTYISYLTFSIAVVFYVGSLCFQNGKIYTQNYFPNDLSTGNAINNTLLTAYYCLNIGLAIWSLNSINEIEGINTLLVELCLRFSFILLVIGILHFSNIYMVHLIHKHLKK</sequence>
<proteinExistence type="predicted"/>
<evidence type="ECO:0000256" key="1">
    <source>
        <dbReference type="SAM" id="Phobius"/>
    </source>
</evidence>
<protein>
    <submittedName>
        <fullName evidence="2">Uncharacterized protein</fullName>
    </submittedName>
</protein>
<keyword evidence="1" id="KW-0812">Transmembrane</keyword>
<keyword evidence="1" id="KW-0472">Membrane</keyword>
<feature type="transmembrane region" description="Helical" evidence="1">
    <location>
        <begin position="6"/>
        <end position="25"/>
    </location>
</feature>
<reference evidence="2" key="1">
    <citation type="submission" date="2024-08" db="EMBL/GenBank/DDBJ databases">
        <title>Whole genome sequence of Tenacibaculum sp. strain pbs-1 associated with black-spot shell disease in Akoya pearl oysters.</title>
        <authorList>
            <person name="Sakatoku A."/>
            <person name="Suzuki T."/>
            <person name="Hatano K."/>
            <person name="Seki M."/>
            <person name="Tanaka D."/>
            <person name="Nakamura S."/>
            <person name="Suzuki N."/>
            <person name="Isshiki T."/>
        </authorList>
    </citation>
    <scope>NUCLEOTIDE SEQUENCE</scope>
    <source>
        <strain evidence="2">Pbs-1</strain>
    </source>
</reference>
<dbReference type="AlphaFoldDB" id="A0AB33KUM8"/>
<organism evidence="2">
    <name type="scientific">Tenacibaculum sp. Pbs-1</name>
    <dbReference type="NCBI Taxonomy" id="3238748"/>
    <lineage>
        <taxon>Bacteria</taxon>
        <taxon>Pseudomonadati</taxon>
        <taxon>Bacteroidota</taxon>
        <taxon>Flavobacteriia</taxon>
        <taxon>Flavobacteriales</taxon>
        <taxon>Flavobacteriaceae</taxon>
        <taxon>Tenacibaculum</taxon>
    </lineage>
</organism>
<feature type="transmembrane region" description="Helical" evidence="1">
    <location>
        <begin position="86"/>
        <end position="107"/>
    </location>
</feature>
<keyword evidence="1" id="KW-1133">Transmembrane helix</keyword>
<gene>
    <name evidence="2" type="ORF">Pbs1_12960</name>
</gene>
<evidence type="ECO:0000313" key="2">
    <source>
        <dbReference type="EMBL" id="BFP67953.1"/>
    </source>
</evidence>
<dbReference type="EMBL" id="AP035888">
    <property type="protein sequence ID" value="BFP67953.1"/>
    <property type="molecule type" value="Genomic_DNA"/>
</dbReference>
<feature type="transmembrane region" description="Helical" evidence="1">
    <location>
        <begin position="45"/>
        <end position="66"/>
    </location>
</feature>
<accession>A0AB33KUM8</accession>